<feature type="compositionally biased region" description="Low complexity" evidence="1">
    <location>
        <begin position="209"/>
        <end position="221"/>
    </location>
</feature>
<keyword evidence="4" id="KW-1185">Reference proteome</keyword>
<organism evidence="3 4">
    <name type="scientific">Rathayibacter tritici</name>
    <dbReference type="NCBI Taxonomy" id="33888"/>
    <lineage>
        <taxon>Bacteria</taxon>
        <taxon>Bacillati</taxon>
        <taxon>Actinomycetota</taxon>
        <taxon>Actinomycetes</taxon>
        <taxon>Micrococcales</taxon>
        <taxon>Microbacteriaceae</taxon>
        <taxon>Rathayibacter</taxon>
    </lineage>
</organism>
<feature type="region of interest" description="Disordered" evidence="1">
    <location>
        <begin position="1"/>
        <end position="78"/>
    </location>
</feature>
<dbReference type="STRING" id="33888.A6122_1391"/>
<name>A0A160KSW3_9MICO</name>
<feature type="compositionally biased region" description="Low complexity" evidence="1">
    <location>
        <begin position="24"/>
        <end position="47"/>
    </location>
</feature>
<dbReference type="PATRIC" id="fig|33888.3.peg.1529"/>
<dbReference type="OrthoDB" id="5125954at2"/>
<reference evidence="3 4" key="1">
    <citation type="submission" date="2016-05" db="EMBL/GenBank/DDBJ databases">
        <title>Complete genome sequence of Rathayibacter tritici NCPPB 1953.</title>
        <authorList>
            <person name="Park J."/>
            <person name="Lee H.-H."/>
            <person name="Lee S.-W."/>
            <person name="Seo Y.-S."/>
        </authorList>
    </citation>
    <scope>NUCLEOTIDE SEQUENCE [LARGE SCALE GENOMIC DNA]</scope>
    <source>
        <strain evidence="3 4">NCPPB 1953</strain>
    </source>
</reference>
<dbReference type="EMBL" id="CP015515">
    <property type="protein sequence ID" value="AND16529.1"/>
    <property type="molecule type" value="Genomic_DNA"/>
</dbReference>
<keyword evidence="2" id="KW-0472">Membrane</keyword>
<evidence type="ECO:0000313" key="3">
    <source>
        <dbReference type="EMBL" id="AND16529.1"/>
    </source>
</evidence>
<evidence type="ECO:0000256" key="1">
    <source>
        <dbReference type="SAM" id="MobiDB-lite"/>
    </source>
</evidence>
<proteinExistence type="predicted"/>
<dbReference type="AlphaFoldDB" id="A0A160KSW3"/>
<dbReference type="Proteomes" id="UP000077071">
    <property type="component" value="Chromosome"/>
</dbReference>
<gene>
    <name evidence="3" type="ORF">A6122_1391</name>
</gene>
<evidence type="ECO:0000256" key="2">
    <source>
        <dbReference type="SAM" id="Phobius"/>
    </source>
</evidence>
<protein>
    <submittedName>
        <fullName evidence="3">Uncharacterized protein</fullName>
    </submittedName>
</protein>
<evidence type="ECO:0000313" key="4">
    <source>
        <dbReference type="Proteomes" id="UP000077071"/>
    </source>
</evidence>
<dbReference type="RefSeq" id="WP_068253253.1">
    <property type="nucleotide sequence ID" value="NZ_CP015515.1"/>
</dbReference>
<feature type="transmembrane region" description="Helical" evidence="2">
    <location>
        <begin position="418"/>
        <end position="441"/>
    </location>
</feature>
<feature type="compositionally biased region" description="Low complexity" evidence="1">
    <location>
        <begin position="172"/>
        <end position="181"/>
    </location>
</feature>
<accession>A0A160KSW3</accession>
<dbReference type="KEGG" id="rtn:A6122_1391"/>
<keyword evidence="2" id="KW-0812">Transmembrane</keyword>
<feature type="region of interest" description="Disordered" evidence="1">
    <location>
        <begin position="107"/>
        <end position="253"/>
    </location>
</feature>
<feature type="compositionally biased region" description="Basic and acidic residues" evidence="1">
    <location>
        <begin position="1"/>
        <end position="23"/>
    </location>
</feature>
<keyword evidence="2" id="KW-1133">Transmembrane helix</keyword>
<sequence length="444" mass="45602">MTVQPEEKPLTRREIRERERREAGAAPAAVAATTSRRAATASVTTAGDMPVLTPTQALRITPVDPGPASEPDLRTSSTEIVATENATGRPLTRRELRALLAQQQAAKVAATPEAEPSALAGRERSSEVEGALERASALPPTGAVAVVEAADESRDAEPVPEIEDAATEGGVPEAAETAAPLEESEASEDAAPPSTESDDPAPEEPTATSGLEESAGASSSSDTPEEQDGPAPAEEPEPAGQTVDEPAPEPEQPHLNTALFASVGGSLDIVDEKATEITGSFEPPIEHLAITEELDSKSKEEVDASFDSLIASGVAATGAVTTTNALILPTTGPATSIGTDSGEILVTGSFDLPRSLGSTGQHPNLYDSPDVDRYVDRIDREQPAGESEPVRASSAVSTHAAGTSMIAPQKRAGISVPVVLAITAAVLLVASIALFIGGFVLNIF</sequence>